<reference evidence="2" key="1">
    <citation type="submission" date="2013-01" db="EMBL/GenBank/DDBJ databases">
        <title>Draft Genome Sequence of a Mulberry Tree, Morus notabilis C.K. Schneid.</title>
        <authorList>
            <person name="He N."/>
            <person name="Zhao S."/>
        </authorList>
    </citation>
    <scope>NUCLEOTIDE SEQUENCE</scope>
</reference>
<name>W9R340_9ROSA</name>
<accession>W9R340</accession>
<evidence type="ECO:0000313" key="2">
    <source>
        <dbReference type="Proteomes" id="UP000030645"/>
    </source>
</evidence>
<evidence type="ECO:0000313" key="1">
    <source>
        <dbReference type="EMBL" id="EXB66501.1"/>
    </source>
</evidence>
<gene>
    <name evidence="1" type="ORF">L484_017738</name>
</gene>
<sequence length="109" mass="12463">MGFQMLLLKGQRVYGNPNVIAVKDSFNRQLIAPRENKEMAIESGNRKLDSDDVRRMFLEGMGSSGNLEVLSVYRCSSPSLQTRLELFEKEIKITETYLINSRQFGTRIS</sequence>
<protein>
    <submittedName>
        <fullName evidence="1">Uncharacterized protein</fullName>
    </submittedName>
</protein>
<dbReference type="Proteomes" id="UP000030645">
    <property type="component" value="Unassembled WGS sequence"/>
</dbReference>
<organism evidence="1 2">
    <name type="scientific">Morus notabilis</name>
    <dbReference type="NCBI Taxonomy" id="981085"/>
    <lineage>
        <taxon>Eukaryota</taxon>
        <taxon>Viridiplantae</taxon>
        <taxon>Streptophyta</taxon>
        <taxon>Embryophyta</taxon>
        <taxon>Tracheophyta</taxon>
        <taxon>Spermatophyta</taxon>
        <taxon>Magnoliopsida</taxon>
        <taxon>eudicotyledons</taxon>
        <taxon>Gunneridae</taxon>
        <taxon>Pentapetalae</taxon>
        <taxon>rosids</taxon>
        <taxon>fabids</taxon>
        <taxon>Rosales</taxon>
        <taxon>Moraceae</taxon>
        <taxon>Moreae</taxon>
        <taxon>Morus</taxon>
    </lineage>
</organism>
<dbReference type="EMBL" id="KE344549">
    <property type="protein sequence ID" value="EXB66501.1"/>
    <property type="molecule type" value="Genomic_DNA"/>
</dbReference>
<keyword evidence="2" id="KW-1185">Reference proteome</keyword>
<dbReference type="AlphaFoldDB" id="W9R340"/>
<proteinExistence type="predicted"/>